<dbReference type="InterPro" id="IPR005110">
    <property type="entry name" value="MoeA_linker/N"/>
</dbReference>
<evidence type="ECO:0000256" key="4">
    <source>
        <dbReference type="ARBA" id="ARBA00023150"/>
    </source>
</evidence>
<keyword evidence="6" id="KW-0479">Metal-binding</keyword>
<reference evidence="8" key="1">
    <citation type="journal article" date="2020" name="mSystems">
        <title>Genome- and Community-Level Interaction Insights into Carbon Utilization and Element Cycling Functions of Hydrothermarchaeota in Hydrothermal Sediment.</title>
        <authorList>
            <person name="Zhou Z."/>
            <person name="Liu Y."/>
            <person name="Xu W."/>
            <person name="Pan J."/>
            <person name="Luo Z.H."/>
            <person name="Li M."/>
        </authorList>
    </citation>
    <scope>NUCLEOTIDE SEQUENCE [LARGE SCALE GENOMIC DNA]</scope>
    <source>
        <strain evidence="8">HyVt-94</strain>
    </source>
</reference>
<accession>A0A7C5I4G9</accession>
<dbReference type="SUPFAM" id="SSF63882">
    <property type="entry name" value="MoeA N-terminal region -like"/>
    <property type="match status" value="1"/>
</dbReference>
<dbReference type="InterPro" id="IPR001453">
    <property type="entry name" value="MoaB/Mog_dom"/>
</dbReference>
<keyword evidence="6" id="KW-0500">Molybdenum</keyword>
<evidence type="ECO:0000313" key="8">
    <source>
        <dbReference type="EMBL" id="HHF58109.1"/>
    </source>
</evidence>
<evidence type="ECO:0000256" key="5">
    <source>
        <dbReference type="ARBA" id="ARBA00047317"/>
    </source>
</evidence>
<dbReference type="Gene3D" id="3.40.980.10">
    <property type="entry name" value="MoaB/Mog-like domain"/>
    <property type="match status" value="1"/>
</dbReference>
<protein>
    <recommendedName>
        <fullName evidence="6">Molybdopterin molybdenumtransferase</fullName>
        <ecNumber evidence="6">2.10.1.1</ecNumber>
    </recommendedName>
</protein>
<comment type="caution">
    <text evidence="8">The sequence shown here is derived from an EMBL/GenBank/DDBJ whole genome shotgun (WGS) entry which is preliminary data.</text>
</comment>
<dbReference type="Gene3D" id="2.40.340.10">
    <property type="entry name" value="MoeA, C-terminal, domain IV"/>
    <property type="match status" value="1"/>
</dbReference>
<dbReference type="PANTHER" id="PTHR10192:SF5">
    <property type="entry name" value="GEPHYRIN"/>
    <property type="match status" value="1"/>
</dbReference>
<gene>
    <name evidence="8" type="ORF">ENL41_01640</name>
</gene>
<dbReference type="GO" id="GO:0005829">
    <property type="term" value="C:cytosol"/>
    <property type="evidence" value="ECO:0007669"/>
    <property type="project" value="TreeGrafter"/>
</dbReference>
<dbReference type="NCBIfam" id="NF045515">
    <property type="entry name" value="Glp_gephyrin"/>
    <property type="match status" value="1"/>
</dbReference>
<dbReference type="CDD" id="cd00887">
    <property type="entry name" value="MoeA"/>
    <property type="match status" value="1"/>
</dbReference>
<dbReference type="SUPFAM" id="SSF53218">
    <property type="entry name" value="Molybdenum cofactor biosynthesis proteins"/>
    <property type="match status" value="1"/>
</dbReference>
<dbReference type="SUPFAM" id="SSF63867">
    <property type="entry name" value="MoeA C-terminal domain-like"/>
    <property type="match status" value="1"/>
</dbReference>
<evidence type="ECO:0000256" key="3">
    <source>
        <dbReference type="ARBA" id="ARBA00010763"/>
    </source>
</evidence>
<dbReference type="EC" id="2.10.1.1" evidence="6"/>
<dbReference type="GO" id="GO:0046872">
    <property type="term" value="F:metal ion binding"/>
    <property type="evidence" value="ECO:0007669"/>
    <property type="project" value="UniProtKB-UniRule"/>
</dbReference>
<dbReference type="InterPro" id="IPR036135">
    <property type="entry name" value="MoeA_linker/N_sf"/>
</dbReference>
<dbReference type="EMBL" id="DRTV01000120">
    <property type="protein sequence ID" value="HHF58109.1"/>
    <property type="molecule type" value="Genomic_DNA"/>
</dbReference>
<dbReference type="PANTHER" id="PTHR10192">
    <property type="entry name" value="MOLYBDOPTERIN BIOSYNTHESIS PROTEIN"/>
    <property type="match status" value="1"/>
</dbReference>
<comment type="catalytic activity">
    <reaction evidence="5">
        <text>adenylyl-molybdopterin + molybdate = Mo-molybdopterin + AMP + H(+)</text>
        <dbReference type="Rhea" id="RHEA:35047"/>
        <dbReference type="ChEBI" id="CHEBI:15378"/>
        <dbReference type="ChEBI" id="CHEBI:36264"/>
        <dbReference type="ChEBI" id="CHEBI:62727"/>
        <dbReference type="ChEBI" id="CHEBI:71302"/>
        <dbReference type="ChEBI" id="CHEBI:456215"/>
        <dbReference type="EC" id="2.10.1.1"/>
    </reaction>
</comment>
<evidence type="ECO:0000256" key="1">
    <source>
        <dbReference type="ARBA" id="ARBA00002901"/>
    </source>
</evidence>
<dbReference type="UniPathway" id="UPA00344"/>
<evidence type="ECO:0000256" key="2">
    <source>
        <dbReference type="ARBA" id="ARBA00005046"/>
    </source>
</evidence>
<dbReference type="Pfam" id="PF03453">
    <property type="entry name" value="MoeA_N"/>
    <property type="match status" value="1"/>
</dbReference>
<dbReference type="GO" id="GO:0006777">
    <property type="term" value="P:Mo-molybdopterin cofactor biosynthetic process"/>
    <property type="evidence" value="ECO:0007669"/>
    <property type="project" value="UniProtKB-UniRule"/>
</dbReference>
<dbReference type="InterPro" id="IPR038987">
    <property type="entry name" value="MoeA-like"/>
</dbReference>
<dbReference type="Proteomes" id="UP000886014">
    <property type="component" value="Unassembled WGS sequence"/>
</dbReference>
<dbReference type="Gene3D" id="3.90.105.10">
    <property type="entry name" value="Molybdopterin biosynthesis moea protein, domain 2"/>
    <property type="match status" value="1"/>
</dbReference>
<feature type="domain" description="MoaB/Mog" evidence="7">
    <location>
        <begin position="184"/>
        <end position="323"/>
    </location>
</feature>
<comment type="pathway">
    <text evidence="2 6">Cofactor biosynthesis; molybdopterin biosynthesis.</text>
</comment>
<sequence length="403" mass="44918">MEFLKLVKKEVIYEEYFPLIKPTDIEEIDVKNALSRVLAEDVASPEDLPPWRRSTVDGYVVYAEDTKGASSSNPVFLNLKGEIRMGELPGFKLKRGEAYKIYTGGILPDGATAVVMNEYTNEIKNIVEISKGVQDGENIVHVGEDIRRGEILKRKGDILRPQDIGALLAVGINNVKVYRKPFISIIPTGDELVEPETKTQPGKIREINTFVIKNLFISEGYEVKRYRIIRDSKEEFIQAIKECLKESHMVLIAGGSSKGTRDYTVEAINSIGKPGVLFHGVHIKPGKPTIFAIIDDRPVLGLPGHPVSSFISSFLFALPVARKLEGRSEFLPHPSRWVKAGRNIPSQNGREEWIRVKMAGNSAIPIFSESAIISSLVKADGLVRIPLEKEGVHEGEEVEFYKI</sequence>
<dbReference type="InterPro" id="IPR036425">
    <property type="entry name" value="MoaB/Mog-like_dom_sf"/>
</dbReference>
<dbReference type="PROSITE" id="PS01079">
    <property type="entry name" value="MOCF_BIOSYNTHESIS_2"/>
    <property type="match status" value="1"/>
</dbReference>
<dbReference type="Pfam" id="PF00994">
    <property type="entry name" value="MoCF_biosynth"/>
    <property type="match status" value="1"/>
</dbReference>
<keyword evidence="4 6" id="KW-0501">Molybdenum cofactor biosynthesis</keyword>
<dbReference type="GO" id="GO:0061599">
    <property type="term" value="F:molybdopterin molybdotransferase activity"/>
    <property type="evidence" value="ECO:0007669"/>
    <property type="project" value="UniProtKB-UniRule"/>
</dbReference>
<organism evidence="8">
    <name type="scientific">candidate division WOR-3 bacterium</name>
    <dbReference type="NCBI Taxonomy" id="2052148"/>
    <lineage>
        <taxon>Bacteria</taxon>
        <taxon>Bacteria division WOR-3</taxon>
    </lineage>
</organism>
<dbReference type="SMART" id="SM00852">
    <property type="entry name" value="MoCF_biosynth"/>
    <property type="match status" value="1"/>
</dbReference>
<comment type="similarity">
    <text evidence="3 6">Belongs to the MoeA family.</text>
</comment>
<keyword evidence="6" id="KW-0808">Transferase</keyword>
<name>A0A7C5I4G9_UNCW3</name>
<evidence type="ECO:0000256" key="6">
    <source>
        <dbReference type="RuleBase" id="RU365090"/>
    </source>
</evidence>
<dbReference type="InterPro" id="IPR008284">
    <property type="entry name" value="MoCF_biosynth_CS"/>
</dbReference>
<comment type="cofactor">
    <cofactor evidence="6">
        <name>Mg(2+)</name>
        <dbReference type="ChEBI" id="CHEBI:18420"/>
    </cofactor>
</comment>
<dbReference type="Pfam" id="PF03454">
    <property type="entry name" value="MoeA_C"/>
    <property type="match status" value="1"/>
</dbReference>
<dbReference type="InterPro" id="IPR005111">
    <property type="entry name" value="MoeA_C_domain_IV"/>
</dbReference>
<proteinExistence type="inferred from homology"/>
<dbReference type="Gene3D" id="2.170.190.11">
    <property type="entry name" value="Molybdopterin biosynthesis moea protein, domain 3"/>
    <property type="match status" value="1"/>
</dbReference>
<comment type="function">
    <text evidence="1 6">Catalyzes the insertion of molybdate into adenylated molybdopterin with the concomitant release of AMP.</text>
</comment>
<keyword evidence="6" id="KW-0460">Magnesium</keyword>
<evidence type="ECO:0000259" key="7">
    <source>
        <dbReference type="SMART" id="SM00852"/>
    </source>
</evidence>
<dbReference type="InterPro" id="IPR036688">
    <property type="entry name" value="MoeA_C_domain_IV_sf"/>
</dbReference>
<dbReference type="AlphaFoldDB" id="A0A7C5I4G9"/>